<protein>
    <submittedName>
        <fullName evidence="1">Uncharacterized protein</fullName>
    </submittedName>
</protein>
<sequence length="112" mass="11819">MGDALELIRANPGSPGLRLAAAAHGMALQAFQAVGTSGFFEDARFVVDQLARAKAELDIAAWHSAEVIETTAAILQVTQRFLDEQTIACTEWPAPAEVAACALQAARERIGA</sequence>
<name>A0A3N2RJ00_LYSEN</name>
<accession>A0A3N2RJ00</accession>
<evidence type="ECO:0000313" key="2">
    <source>
        <dbReference type="Proteomes" id="UP000275910"/>
    </source>
</evidence>
<dbReference type="Proteomes" id="UP000275910">
    <property type="component" value="Unassembled WGS sequence"/>
</dbReference>
<evidence type="ECO:0000313" key="1">
    <source>
        <dbReference type="EMBL" id="ROU07427.1"/>
    </source>
</evidence>
<organism evidence="1 2">
    <name type="scientific">Lysobacter enzymogenes</name>
    <dbReference type="NCBI Taxonomy" id="69"/>
    <lineage>
        <taxon>Bacteria</taxon>
        <taxon>Pseudomonadati</taxon>
        <taxon>Pseudomonadota</taxon>
        <taxon>Gammaproteobacteria</taxon>
        <taxon>Lysobacterales</taxon>
        <taxon>Lysobacteraceae</taxon>
        <taxon>Lysobacter</taxon>
    </lineage>
</organism>
<gene>
    <name evidence="1" type="ORF">D9T17_08975</name>
</gene>
<proteinExistence type="predicted"/>
<reference evidence="1 2" key="1">
    <citation type="submission" date="2018-10" db="EMBL/GenBank/DDBJ databases">
        <title>The genome of Lysobacter enzymogenes OH11.</title>
        <authorList>
            <person name="Liu F."/>
            <person name="Zhao Y."/>
            <person name="Qian G."/>
            <person name="Chen Y."/>
            <person name="Xu H."/>
        </authorList>
    </citation>
    <scope>NUCLEOTIDE SEQUENCE [LARGE SCALE GENOMIC DNA]</scope>
    <source>
        <strain evidence="1 2">OH11</strain>
    </source>
</reference>
<dbReference type="EMBL" id="RCTY01000022">
    <property type="protein sequence ID" value="ROU07427.1"/>
    <property type="molecule type" value="Genomic_DNA"/>
</dbReference>
<comment type="caution">
    <text evidence="1">The sequence shown here is derived from an EMBL/GenBank/DDBJ whole genome shotgun (WGS) entry which is preliminary data.</text>
</comment>
<dbReference type="AlphaFoldDB" id="A0A3N2RJ00"/>